<evidence type="ECO:0000259" key="8">
    <source>
        <dbReference type="Pfam" id="PF06429"/>
    </source>
</evidence>
<dbReference type="GO" id="GO:0030694">
    <property type="term" value="C:bacterial-type flagellum basal body, rod"/>
    <property type="evidence" value="ECO:0007669"/>
    <property type="project" value="UniProtKB-UniRule"/>
</dbReference>
<dbReference type="PANTHER" id="PTHR30435:SF2">
    <property type="entry name" value="FLAGELLAR BASAL-BODY ROD PROTEIN FLGC"/>
    <property type="match status" value="1"/>
</dbReference>
<evidence type="ECO:0000256" key="4">
    <source>
        <dbReference type="ARBA" id="ARBA00023143"/>
    </source>
</evidence>
<dbReference type="Pfam" id="PF00460">
    <property type="entry name" value="Flg_bb_rod"/>
    <property type="match status" value="1"/>
</dbReference>
<accession>A0A9D2GVJ2</accession>
<feature type="domain" description="Flagellar basal-body/hook protein C-terminal" evidence="8">
    <location>
        <begin position="87"/>
        <end position="130"/>
    </location>
</feature>
<dbReference type="InterPro" id="IPR010930">
    <property type="entry name" value="Flg_bb/hook_C_dom"/>
</dbReference>
<evidence type="ECO:0000313" key="10">
    <source>
        <dbReference type="Proteomes" id="UP000824176"/>
    </source>
</evidence>
<dbReference type="PROSITE" id="PS00588">
    <property type="entry name" value="FLAGELLA_BB_ROD"/>
    <property type="match status" value="1"/>
</dbReference>
<comment type="caution">
    <text evidence="9">The sequence shown here is derived from an EMBL/GenBank/DDBJ whole genome shotgun (WGS) entry which is preliminary data.</text>
</comment>
<keyword evidence="4 6" id="KW-0975">Bacterial flagellum</keyword>
<proteinExistence type="inferred from homology"/>
<dbReference type="InterPro" id="IPR019776">
    <property type="entry name" value="Flagellar_basal_body_rod_CS"/>
</dbReference>
<keyword evidence="9" id="KW-0969">Cilium</keyword>
<keyword evidence="9" id="KW-0966">Cell projection</keyword>
<dbReference type="Pfam" id="PF06429">
    <property type="entry name" value="Flg_bbr_C"/>
    <property type="match status" value="1"/>
</dbReference>
<reference evidence="9" key="2">
    <citation type="submission" date="2021-04" db="EMBL/GenBank/DDBJ databases">
        <authorList>
            <person name="Gilroy R."/>
        </authorList>
    </citation>
    <scope>NUCLEOTIDE SEQUENCE</scope>
    <source>
        <strain evidence="9">ChiW4-1371</strain>
    </source>
</reference>
<comment type="subunit">
    <text evidence="5 6">The basal body constitutes a major portion of the flagellar organelle and consists of four rings (L,P,S, and M) mounted on a central rod. The rod consists of about 26 subunits of FlgG in the distal portion, and FlgB, FlgC and FlgF are thought to build up the proximal portion of the rod with about 6 subunits each.</text>
</comment>
<evidence type="ECO:0000256" key="3">
    <source>
        <dbReference type="ARBA" id="ARBA00017941"/>
    </source>
</evidence>
<evidence type="ECO:0000259" key="7">
    <source>
        <dbReference type="Pfam" id="PF00460"/>
    </source>
</evidence>
<evidence type="ECO:0000256" key="2">
    <source>
        <dbReference type="ARBA" id="ARBA00009677"/>
    </source>
</evidence>
<evidence type="ECO:0000256" key="5">
    <source>
        <dbReference type="ARBA" id="ARBA00025933"/>
    </source>
</evidence>
<dbReference type="PANTHER" id="PTHR30435">
    <property type="entry name" value="FLAGELLAR PROTEIN"/>
    <property type="match status" value="1"/>
</dbReference>
<dbReference type="InterPro" id="IPR001444">
    <property type="entry name" value="Flag_bb_rod_N"/>
</dbReference>
<dbReference type="GO" id="GO:0071978">
    <property type="term" value="P:bacterial-type flagellum-dependent swarming motility"/>
    <property type="evidence" value="ECO:0007669"/>
    <property type="project" value="TreeGrafter"/>
</dbReference>
<evidence type="ECO:0000256" key="1">
    <source>
        <dbReference type="ARBA" id="ARBA00004117"/>
    </source>
</evidence>
<keyword evidence="9" id="KW-0282">Flagellum</keyword>
<gene>
    <name evidence="9" type="primary">flgC</name>
    <name evidence="9" type="ORF">H9804_07405</name>
</gene>
<dbReference type="EMBL" id="DXAQ01000115">
    <property type="protein sequence ID" value="HIZ89756.1"/>
    <property type="molecule type" value="Genomic_DNA"/>
</dbReference>
<protein>
    <recommendedName>
        <fullName evidence="3 6">Flagellar basal-body rod protein FlgC</fullName>
    </recommendedName>
</protein>
<evidence type="ECO:0000256" key="6">
    <source>
        <dbReference type="RuleBase" id="RU362062"/>
    </source>
</evidence>
<evidence type="ECO:0000313" key="9">
    <source>
        <dbReference type="EMBL" id="HIZ89756.1"/>
    </source>
</evidence>
<dbReference type="Proteomes" id="UP000824176">
    <property type="component" value="Unassembled WGS sequence"/>
</dbReference>
<feature type="domain" description="Flagellar basal body rod protein N-terminal" evidence="7">
    <location>
        <begin position="7"/>
        <end position="35"/>
    </location>
</feature>
<dbReference type="NCBIfam" id="TIGR01395">
    <property type="entry name" value="FlgC"/>
    <property type="match status" value="1"/>
</dbReference>
<comment type="subcellular location">
    <subcellularLocation>
        <location evidence="1 6">Bacterial flagellum basal body</location>
    </subcellularLocation>
</comment>
<dbReference type="InterPro" id="IPR006299">
    <property type="entry name" value="FlgC"/>
</dbReference>
<dbReference type="AlphaFoldDB" id="A0A9D2GVJ2"/>
<organism evidence="9 10">
    <name type="scientific">Candidatus Mucispirillum faecigallinarum</name>
    <dbReference type="NCBI Taxonomy" id="2838699"/>
    <lineage>
        <taxon>Bacteria</taxon>
        <taxon>Pseudomonadati</taxon>
        <taxon>Deferribacterota</taxon>
        <taxon>Deferribacteres</taxon>
        <taxon>Deferribacterales</taxon>
        <taxon>Mucispirillaceae</taxon>
        <taxon>Mucispirillum</taxon>
    </lineage>
</organism>
<comment type="similarity">
    <text evidence="2">Belongs to the flagella basal body rod proteins family.</text>
</comment>
<sequence>MSYFDVLDTAATGLSAQRIRMSVLSSNMANANTTRTEDGGPYRKKNVIFKQVLTGEHKGGVQVDKIYEDTKPPRLQYDPTHPDANEEGYVAMPNISPVEEMVNLLEAARAYESNLTILQSAKQLSNAALEIGRQ</sequence>
<name>A0A9D2GVJ2_9BACT</name>
<reference evidence="9" key="1">
    <citation type="journal article" date="2021" name="PeerJ">
        <title>Extensive microbial diversity within the chicken gut microbiome revealed by metagenomics and culture.</title>
        <authorList>
            <person name="Gilroy R."/>
            <person name="Ravi A."/>
            <person name="Getino M."/>
            <person name="Pursley I."/>
            <person name="Horton D.L."/>
            <person name="Alikhan N.F."/>
            <person name="Baker D."/>
            <person name="Gharbi K."/>
            <person name="Hall N."/>
            <person name="Watson M."/>
            <person name="Adriaenssens E.M."/>
            <person name="Foster-Nyarko E."/>
            <person name="Jarju S."/>
            <person name="Secka A."/>
            <person name="Antonio M."/>
            <person name="Oren A."/>
            <person name="Chaudhuri R.R."/>
            <person name="La Ragione R."/>
            <person name="Hildebrand F."/>
            <person name="Pallen M.J."/>
        </authorList>
    </citation>
    <scope>NUCLEOTIDE SEQUENCE</scope>
    <source>
        <strain evidence="9">ChiW4-1371</strain>
    </source>
</reference>